<proteinExistence type="predicted"/>
<feature type="transmembrane region" description="Helical" evidence="5">
    <location>
        <begin position="20"/>
        <end position="38"/>
    </location>
</feature>
<feature type="domain" description="GtrA/DPMS transmembrane" evidence="6">
    <location>
        <begin position="26"/>
        <end position="144"/>
    </location>
</feature>
<comment type="caution">
    <text evidence="7">The sequence shown here is derived from an EMBL/GenBank/DDBJ whole genome shotgun (WGS) entry which is preliminary data.</text>
</comment>
<dbReference type="EMBL" id="ABVL01000001">
    <property type="protein sequence ID" value="EDY21886.1"/>
    <property type="molecule type" value="Genomic_DNA"/>
</dbReference>
<protein>
    <recommendedName>
        <fullName evidence="6">GtrA/DPMS transmembrane domain-containing protein</fullName>
    </recommendedName>
</protein>
<dbReference type="Pfam" id="PF04138">
    <property type="entry name" value="GtrA_DPMS_TM"/>
    <property type="match status" value="1"/>
</dbReference>
<keyword evidence="3 5" id="KW-1133">Transmembrane helix</keyword>
<keyword evidence="8" id="KW-1185">Reference proteome</keyword>
<evidence type="ECO:0000256" key="2">
    <source>
        <dbReference type="ARBA" id="ARBA00022692"/>
    </source>
</evidence>
<dbReference type="GO" id="GO:0016020">
    <property type="term" value="C:membrane"/>
    <property type="evidence" value="ECO:0007669"/>
    <property type="project" value="UniProtKB-SubCell"/>
</dbReference>
<evidence type="ECO:0000256" key="4">
    <source>
        <dbReference type="ARBA" id="ARBA00023136"/>
    </source>
</evidence>
<dbReference type="InParanoid" id="B4CTN2"/>
<dbReference type="STRING" id="497964.CfE428DRAFT_0011"/>
<feature type="transmembrane region" description="Helical" evidence="5">
    <location>
        <begin position="124"/>
        <end position="144"/>
    </location>
</feature>
<evidence type="ECO:0000256" key="1">
    <source>
        <dbReference type="ARBA" id="ARBA00004141"/>
    </source>
</evidence>
<evidence type="ECO:0000256" key="5">
    <source>
        <dbReference type="SAM" id="Phobius"/>
    </source>
</evidence>
<dbReference type="AlphaFoldDB" id="B4CTN2"/>
<name>B4CTN2_9BACT</name>
<dbReference type="Proteomes" id="UP000005824">
    <property type="component" value="Unassembled WGS sequence"/>
</dbReference>
<dbReference type="RefSeq" id="WP_006977338.1">
    <property type="nucleotide sequence ID" value="NZ_ABVL01000001.1"/>
</dbReference>
<keyword evidence="4 5" id="KW-0472">Membrane</keyword>
<gene>
    <name evidence="7" type="ORF">CfE428DRAFT_0011</name>
</gene>
<evidence type="ECO:0000313" key="8">
    <source>
        <dbReference type="Proteomes" id="UP000005824"/>
    </source>
</evidence>
<feature type="transmembrane region" description="Helical" evidence="5">
    <location>
        <begin position="83"/>
        <end position="104"/>
    </location>
</feature>
<dbReference type="InterPro" id="IPR007267">
    <property type="entry name" value="GtrA_DPMS_TM"/>
</dbReference>
<reference evidence="7 8" key="1">
    <citation type="journal article" date="2011" name="J. Bacteriol.">
        <title>Genome sequence of Chthoniobacter flavus Ellin428, an aerobic heterotrophic soil bacterium.</title>
        <authorList>
            <person name="Kant R."/>
            <person name="van Passel M.W."/>
            <person name="Palva A."/>
            <person name="Lucas S."/>
            <person name="Lapidus A."/>
            <person name="Glavina Del Rio T."/>
            <person name="Dalin E."/>
            <person name="Tice H."/>
            <person name="Bruce D."/>
            <person name="Goodwin L."/>
            <person name="Pitluck S."/>
            <person name="Larimer F.W."/>
            <person name="Land M.L."/>
            <person name="Hauser L."/>
            <person name="Sangwan P."/>
            <person name="de Vos W.M."/>
            <person name="Janssen P.H."/>
            <person name="Smidt H."/>
        </authorList>
    </citation>
    <scope>NUCLEOTIDE SEQUENCE [LARGE SCALE GENOMIC DNA]</scope>
    <source>
        <strain evidence="7 8">Ellin428</strain>
    </source>
</reference>
<dbReference type="GO" id="GO:0000271">
    <property type="term" value="P:polysaccharide biosynthetic process"/>
    <property type="evidence" value="ECO:0007669"/>
    <property type="project" value="InterPro"/>
</dbReference>
<feature type="transmembrane region" description="Helical" evidence="5">
    <location>
        <begin position="50"/>
        <end position="71"/>
    </location>
</feature>
<evidence type="ECO:0000256" key="3">
    <source>
        <dbReference type="ARBA" id="ARBA00022989"/>
    </source>
</evidence>
<accession>B4CTN2</accession>
<sequence length="152" mass="17533">MAENFASAPQPNRQALRMRFFWFLAGAGVNYLLILIPFKWLKAHTGLPNMEIAGCSMAVSATFFFLWNYFVNFRTDSRKRDALPRYILAVCCMWLLSSVTLGFLKDHNFHLALSLGRFPLDLDIVATQFFLSGLKFFLYHKWVFPLPKEPAA</sequence>
<organism evidence="7 8">
    <name type="scientific">Chthoniobacter flavus Ellin428</name>
    <dbReference type="NCBI Taxonomy" id="497964"/>
    <lineage>
        <taxon>Bacteria</taxon>
        <taxon>Pseudomonadati</taxon>
        <taxon>Verrucomicrobiota</taxon>
        <taxon>Spartobacteria</taxon>
        <taxon>Chthoniobacterales</taxon>
        <taxon>Chthoniobacteraceae</taxon>
        <taxon>Chthoniobacter</taxon>
    </lineage>
</organism>
<evidence type="ECO:0000259" key="6">
    <source>
        <dbReference type="Pfam" id="PF04138"/>
    </source>
</evidence>
<evidence type="ECO:0000313" key="7">
    <source>
        <dbReference type="EMBL" id="EDY21886.1"/>
    </source>
</evidence>
<keyword evidence="2 5" id="KW-0812">Transmembrane</keyword>
<comment type="subcellular location">
    <subcellularLocation>
        <location evidence="1">Membrane</location>
        <topology evidence="1">Multi-pass membrane protein</topology>
    </subcellularLocation>
</comment>